<feature type="transmembrane region" description="Helical" evidence="7">
    <location>
        <begin position="63"/>
        <end position="82"/>
    </location>
</feature>
<keyword evidence="3" id="KW-1003">Cell membrane</keyword>
<name>A0A7C8LJY6_9FIRM</name>
<evidence type="ECO:0000256" key="1">
    <source>
        <dbReference type="ARBA" id="ARBA00004651"/>
    </source>
</evidence>
<organism evidence="9 10">
    <name type="scientific">Defluviitalea raffinosedens</name>
    <dbReference type="NCBI Taxonomy" id="1450156"/>
    <lineage>
        <taxon>Bacteria</taxon>
        <taxon>Bacillati</taxon>
        <taxon>Bacillota</taxon>
        <taxon>Clostridia</taxon>
        <taxon>Lachnospirales</taxon>
        <taxon>Defluviitaleaceae</taxon>
        <taxon>Defluviitalea</taxon>
    </lineage>
</organism>
<evidence type="ECO:0000313" key="9">
    <source>
        <dbReference type="EMBL" id="KAE9637362.1"/>
    </source>
</evidence>
<evidence type="ECO:0000259" key="8">
    <source>
        <dbReference type="PROSITE" id="PS50928"/>
    </source>
</evidence>
<dbReference type="InterPro" id="IPR035906">
    <property type="entry name" value="MetI-like_sf"/>
</dbReference>
<protein>
    <submittedName>
        <fullName evidence="9">ABC transporter permease subunit</fullName>
    </submittedName>
</protein>
<proteinExistence type="inferred from homology"/>
<dbReference type="InterPro" id="IPR000515">
    <property type="entry name" value="MetI-like"/>
</dbReference>
<sequence>MDWPFLFILPSLLGFLLFYICPFLTSLRYVFVDKPVNGNFVGMQNFIDLFQSKSYLNGLKNTLIFMGISIPVNIVLSLRISLMIHKMTGQKELFTLLFLIPLVIPSGSMLYFWKMLFDYNGYVNNLLFRIGIDNVNWLGTSLARYVMIGVFVWKSLGYNIVLFLSGLSSIPKEYYAAAKVDGASEIQEFFKITLVHLLPTLIVIVILSIIDSFKIFKEIYLIAGNYPHDSIYTLQHFMNNMFHSLNYQKLTTATCVLVLAITMSTQILFKLEKKVR</sequence>
<evidence type="ECO:0000256" key="6">
    <source>
        <dbReference type="ARBA" id="ARBA00023136"/>
    </source>
</evidence>
<evidence type="ECO:0000256" key="7">
    <source>
        <dbReference type="RuleBase" id="RU363032"/>
    </source>
</evidence>
<dbReference type="CDD" id="cd06261">
    <property type="entry name" value="TM_PBP2"/>
    <property type="match status" value="1"/>
</dbReference>
<dbReference type="PANTHER" id="PTHR30193">
    <property type="entry name" value="ABC TRANSPORTER PERMEASE PROTEIN"/>
    <property type="match status" value="1"/>
</dbReference>
<dbReference type="PANTHER" id="PTHR30193:SF37">
    <property type="entry name" value="INNER MEMBRANE ABC TRANSPORTER PERMEASE PROTEIN YCJO"/>
    <property type="match status" value="1"/>
</dbReference>
<dbReference type="Pfam" id="PF00528">
    <property type="entry name" value="BPD_transp_1"/>
    <property type="match status" value="1"/>
</dbReference>
<dbReference type="Proteomes" id="UP000483018">
    <property type="component" value="Unassembled WGS sequence"/>
</dbReference>
<evidence type="ECO:0000313" key="10">
    <source>
        <dbReference type="Proteomes" id="UP000483018"/>
    </source>
</evidence>
<dbReference type="AlphaFoldDB" id="A0A7C8LJY6"/>
<comment type="caution">
    <text evidence="9">The sequence shown here is derived from an EMBL/GenBank/DDBJ whole genome shotgun (WGS) entry which is preliminary data.</text>
</comment>
<evidence type="ECO:0000256" key="3">
    <source>
        <dbReference type="ARBA" id="ARBA00022475"/>
    </source>
</evidence>
<dbReference type="GO" id="GO:0055085">
    <property type="term" value="P:transmembrane transport"/>
    <property type="evidence" value="ECO:0007669"/>
    <property type="project" value="InterPro"/>
</dbReference>
<feature type="transmembrane region" description="Helical" evidence="7">
    <location>
        <begin position="250"/>
        <end position="269"/>
    </location>
</feature>
<evidence type="ECO:0000256" key="5">
    <source>
        <dbReference type="ARBA" id="ARBA00022989"/>
    </source>
</evidence>
<dbReference type="PROSITE" id="PS50928">
    <property type="entry name" value="ABC_TM1"/>
    <property type="match status" value="1"/>
</dbReference>
<evidence type="ECO:0000256" key="2">
    <source>
        <dbReference type="ARBA" id="ARBA00022448"/>
    </source>
</evidence>
<keyword evidence="10" id="KW-1185">Reference proteome</keyword>
<feature type="transmembrane region" description="Helical" evidence="7">
    <location>
        <begin position="145"/>
        <end position="168"/>
    </location>
</feature>
<keyword evidence="5 7" id="KW-1133">Transmembrane helix</keyword>
<feature type="domain" description="ABC transmembrane type-1" evidence="8">
    <location>
        <begin position="59"/>
        <end position="269"/>
    </location>
</feature>
<dbReference type="Gene3D" id="1.10.3720.10">
    <property type="entry name" value="MetI-like"/>
    <property type="match status" value="1"/>
</dbReference>
<feature type="transmembrane region" description="Helical" evidence="7">
    <location>
        <begin position="7"/>
        <end position="31"/>
    </location>
</feature>
<feature type="transmembrane region" description="Helical" evidence="7">
    <location>
        <begin position="94"/>
        <end position="113"/>
    </location>
</feature>
<gene>
    <name evidence="9" type="ORF">GND95_01515</name>
</gene>
<comment type="similarity">
    <text evidence="7">Belongs to the binding-protein-dependent transport system permease family.</text>
</comment>
<reference evidence="9 10" key="1">
    <citation type="submission" date="2019-12" db="EMBL/GenBank/DDBJ databases">
        <title>Defluviitalea raffinosedens, isolated from a biogas fermenter, genome sequencing and characterization.</title>
        <authorList>
            <person name="Rettenmaier R."/>
            <person name="Schneider M."/>
            <person name="Neuhaus K."/>
            <person name="Liebl W."/>
            <person name="Zverlov V."/>
        </authorList>
    </citation>
    <scope>NUCLEOTIDE SEQUENCE [LARGE SCALE GENOMIC DNA]</scope>
    <source>
        <strain evidence="9 10">249c-K6</strain>
    </source>
</reference>
<keyword evidence="6 7" id="KW-0472">Membrane</keyword>
<keyword evidence="4 7" id="KW-0812">Transmembrane</keyword>
<dbReference type="InterPro" id="IPR051393">
    <property type="entry name" value="ABC_transporter_permease"/>
</dbReference>
<dbReference type="GO" id="GO:0005886">
    <property type="term" value="C:plasma membrane"/>
    <property type="evidence" value="ECO:0007669"/>
    <property type="project" value="UniProtKB-SubCell"/>
</dbReference>
<comment type="subcellular location">
    <subcellularLocation>
        <location evidence="1 7">Cell membrane</location>
        <topology evidence="1 7">Multi-pass membrane protein</topology>
    </subcellularLocation>
</comment>
<evidence type="ECO:0000256" key="4">
    <source>
        <dbReference type="ARBA" id="ARBA00022692"/>
    </source>
</evidence>
<accession>A0A7C8LJY6</accession>
<dbReference type="SUPFAM" id="SSF161098">
    <property type="entry name" value="MetI-like"/>
    <property type="match status" value="1"/>
</dbReference>
<feature type="transmembrane region" description="Helical" evidence="7">
    <location>
        <begin position="189"/>
        <end position="210"/>
    </location>
</feature>
<dbReference type="OrthoDB" id="9788108at2"/>
<keyword evidence="2 7" id="KW-0813">Transport</keyword>
<dbReference type="EMBL" id="WSLF01000001">
    <property type="protein sequence ID" value="KAE9637362.1"/>
    <property type="molecule type" value="Genomic_DNA"/>
</dbReference>